<evidence type="ECO:0000313" key="10">
    <source>
        <dbReference type="Proteomes" id="UP000469734"/>
    </source>
</evidence>
<protein>
    <submittedName>
        <fullName evidence="9">Divalent metal cation transporter</fullName>
    </submittedName>
</protein>
<dbReference type="GO" id="GO:0015086">
    <property type="term" value="F:cadmium ion transmembrane transporter activity"/>
    <property type="evidence" value="ECO:0007669"/>
    <property type="project" value="TreeGrafter"/>
</dbReference>
<feature type="transmembrane region" description="Helical" evidence="8">
    <location>
        <begin position="307"/>
        <end position="335"/>
    </location>
</feature>
<dbReference type="AlphaFoldDB" id="A0A7X4KG75"/>
<evidence type="ECO:0000256" key="3">
    <source>
        <dbReference type="ARBA" id="ARBA00022692"/>
    </source>
</evidence>
<proteinExistence type="predicted"/>
<dbReference type="GO" id="GO:0015293">
    <property type="term" value="F:symporter activity"/>
    <property type="evidence" value="ECO:0007669"/>
    <property type="project" value="UniProtKB-KW"/>
</dbReference>
<dbReference type="PANTHER" id="PTHR11706">
    <property type="entry name" value="SOLUTE CARRIER PROTEIN FAMILY 11 MEMBER"/>
    <property type="match status" value="1"/>
</dbReference>
<reference evidence="9 10" key="1">
    <citation type="submission" date="2019-12" db="EMBL/GenBank/DDBJ databases">
        <title>Novel species isolated from a subtropical stream in China.</title>
        <authorList>
            <person name="Lu H."/>
        </authorList>
    </citation>
    <scope>NUCLEOTIDE SEQUENCE [LARGE SCALE GENOMIC DNA]</scope>
    <source>
        <strain evidence="9 10">FT134W</strain>
    </source>
</reference>
<dbReference type="Proteomes" id="UP000469734">
    <property type="component" value="Unassembled WGS sequence"/>
</dbReference>
<feature type="transmembrane region" description="Helical" evidence="8">
    <location>
        <begin position="139"/>
        <end position="159"/>
    </location>
</feature>
<comment type="subcellular location">
    <subcellularLocation>
        <location evidence="1">Membrane</location>
        <topology evidence="1">Multi-pass membrane protein</topology>
    </subcellularLocation>
</comment>
<organism evidence="9 10">
    <name type="scientific">Duganella margarita</name>
    <dbReference type="NCBI Taxonomy" id="2692170"/>
    <lineage>
        <taxon>Bacteria</taxon>
        <taxon>Pseudomonadati</taxon>
        <taxon>Pseudomonadota</taxon>
        <taxon>Betaproteobacteria</taxon>
        <taxon>Burkholderiales</taxon>
        <taxon>Oxalobacteraceae</taxon>
        <taxon>Telluria group</taxon>
        <taxon>Duganella</taxon>
    </lineage>
</organism>
<dbReference type="EMBL" id="WWCR01000006">
    <property type="protein sequence ID" value="MYM72115.1"/>
    <property type="molecule type" value="Genomic_DNA"/>
</dbReference>
<feature type="transmembrane region" description="Helical" evidence="8">
    <location>
        <begin position="205"/>
        <end position="224"/>
    </location>
</feature>
<feature type="transmembrane region" description="Helical" evidence="8">
    <location>
        <begin position="355"/>
        <end position="374"/>
    </location>
</feature>
<comment type="caution">
    <text evidence="9">The sequence shown here is derived from an EMBL/GenBank/DDBJ whole genome shotgun (WGS) entry which is preliminary data.</text>
</comment>
<keyword evidence="3 8" id="KW-0812">Transmembrane</keyword>
<evidence type="ECO:0000256" key="5">
    <source>
        <dbReference type="ARBA" id="ARBA00022989"/>
    </source>
</evidence>
<keyword evidence="6 8" id="KW-0472">Membrane</keyword>
<feature type="transmembrane region" description="Helical" evidence="8">
    <location>
        <begin position="62"/>
        <end position="82"/>
    </location>
</feature>
<dbReference type="GO" id="GO:0005384">
    <property type="term" value="F:manganese ion transmembrane transporter activity"/>
    <property type="evidence" value="ECO:0007669"/>
    <property type="project" value="TreeGrafter"/>
</dbReference>
<evidence type="ECO:0000256" key="1">
    <source>
        <dbReference type="ARBA" id="ARBA00004141"/>
    </source>
</evidence>
<evidence type="ECO:0000256" key="8">
    <source>
        <dbReference type="SAM" id="Phobius"/>
    </source>
</evidence>
<evidence type="ECO:0000256" key="7">
    <source>
        <dbReference type="SAM" id="MobiDB-lite"/>
    </source>
</evidence>
<evidence type="ECO:0000256" key="2">
    <source>
        <dbReference type="ARBA" id="ARBA00022448"/>
    </source>
</evidence>
<evidence type="ECO:0000313" key="9">
    <source>
        <dbReference type="EMBL" id="MYM72115.1"/>
    </source>
</evidence>
<feature type="transmembrane region" description="Helical" evidence="8">
    <location>
        <begin position="265"/>
        <end position="287"/>
    </location>
</feature>
<keyword evidence="2" id="KW-0813">Transport</keyword>
<evidence type="ECO:0000256" key="6">
    <source>
        <dbReference type="ARBA" id="ARBA00023136"/>
    </source>
</evidence>
<feature type="compositionally biased region" description="Pro residues" evidence="7">
    <location>
        <begin position="7"/>
        <end position="16"/>
    </location>
</feature>
<evidence type="ECO:0000256" key="4">
    <source>
        <dbReference type="ARBA" id="ARBA00022847"/>
    </source>
</evidence>
<feature type="transmembrane region" description="Helical" evidence="8">
    <location>
        <begin position="419"/>
        <end position="439"/>
    </location>
</feature>
<feature type="transmembrane region" description="Helical" evidence="8">
    <location>
        <begin position="166"/>
        <end position="185"/>
    </location>
</feature>
<gene>
    <name evidence="9" type="ORF">GTP56_07880</name>
</gene>
<dbReference type="GO" id="GO:0034755">
    <property type="term" value="P:iron ion transmembrane transport"/>
    <property type="evidence" value="ECO:0007669"/>
    <property type="project" value="TreeGrafter"/>
</dbReference>
<feature type="transmembrane region" description="Helical" evidence="8">
    <location>
        <begin position="380"/>
        <end position="403"/>
    </location>
</feature>
<dbReference type="GO" id="GO:0005886">
    <property type="term" value="C:plasma membrane"/>
    <property type="evidence" value="ECO:0007669"/>
    <property type="project" value="TreeGrafter"/>
</dbReference>
<sequence length="440" mass="46290">METEAHPAPPVPPLPPADSTVAKAPAKGWLGKLGPGLITGAADDDPSGIATYSQAGAQFGYGMVWTLILTYPLMVGIQAISAQIGRVSGHGLATNMRRHFPAWLLYALVGLLLLANTINIAADVAAMGQAASMVLGGGAHWYAAGAGVLSAVLQVMLPYRSYVRVLKWLTLALLAYVVTALTLKLPWLQILHAAVLPPLAWNKDYITTVVAIFGTTISPYLFFWQASQEVEDLRADPDARPLKRASEQARDQLLRIKIDTVSGMGFSNLVAMCIMLTTAATLGAHGITHIGSSAQAAEALRPIAGDFAFALFSMGIIGTGLLAVPVLAGSAAYAIAGAMRWKNSLELQLSGARKFYGIIIGATLVGTALCFTNVDPIQALFWSAVLNGVIAVPVMVVVMLLASRKSVMGALVISRRLRVLGWLCTGVMAVAVVAMFSTLG</sequence>
<dbReference type="PANTHER" id="PTHR11706:SF33">
    <property type="entry name" value="NATURAL RESISTANCE-ASSOCIATED MACROPHAGE PROTEIN 2"/>
    <property type="match status" value="1"/>
</dbReference>
<name>A0A7X4KG75_9BURK</name>
<accession>A0A7X4KG75</accession>
<dbReference type="Pfam" id="PF01566">
    <property type="entry name" value="Nramp"/>
    <property type="match status" value="1"/>
</dbReference>
<dbReference type="RefSeq" id="WP_161049694.1">
    <property type="nucleotide sequence ID" value="NZ_WWCR01000006.1"/>
</dbReference>
<feature type="region of interest" description="Disordered" evidence="7">
    <location>
        <begin position="1"/>
        <end position="20"/>
    </location>
</feature>
<keyword evidence="4" id="KW-0769">Symport</keyword>
<keyword evidence="5 8" id="KW-1133">Transmembrane helix</keyword>
<feature type="transmembrane region" description="Helical" evidence="8">
    <location>
        <begin position="103"/>
        <end position="127"/>
    </location>
</feature>
<dbReference type="InterPro" id="IPR001046">
    <property type="entry name" value="NRAMP_fam"/>
</dbReference>